<evidence type="ECO:0000256" key="10">
    <source>
        <dbReference type="ARBA" id="ARBA00022833"/>
    </source>
</evidence>
<keyword evidence="8" id="KW-0479">Metal-binding</keyword>
<dbReference type="NCBIfam" id="NF009557">
    <property type="entry name" value="PRK13009.1"/>
    <property type="match status" value="1"/>
</dbReference>
<dbReference type="Pfam" id="PF07687">
    <property type="entry name" value="M20_dimer"/>
    <property type="match status" value="1"/>
</dbReference>
<dbReference type="InterPro" id="IPR036264">
    <property type="entry name" value="Bact_exopeptidase_dim_dom"/>
</dbReference>
<dbReference type="NCBIfam" id="TIGR01246">
    <property type="entry name" value="dapE_proteo"/>
    <property type="match status" value="1"/>
</dbReference>
<dbReference type="UniPathway" id="UPA00034">
    <property type="reaction ID" value="UER00021"/>
</dbReference>
<evidence type="ECO:0000256" key="5">
    <source>
        <dbReference type="ARBA" id="ARBA00011921"/>
    </source>
</evidence>
<dbReference type="PROSITE" id="PS00759">
    <property type="entry name" value="ARGE_DAPE_CPG2_2"/>
    <property type="match status" value="1"/>
</dbReference>
<evidence type="ECO:0000256" key="14">
    <source>
        <dbReference type="ARBA" id="ARBA00051301"/>
    </source>
</evidence>
<evidence type="ECO:0000256" key="8">
    <source>
        <dbReference type="ARBA" id="ARBA00022723"/>
    </source>
</evidence>
<dbReference type="GO" id="GO:0008777">
    <property type="term" value="F:acetylornithine deacetylase activity"/>
    <property type="evidence" value="ECO:0007669"/>
    <property type="project" value="TreeGrafter"/>
</dbReference>
<dbReference type="EMBL" id="UINC01034186">
    <property type="protein sequence ID" value="SVB24637.1"/>
    <property type="molecule type" value="Genomic_DNA"/>
</dbReference>
<feature type="non-terminal residue" evidence="16">
    <location>
        <position position="1"/>
    </location>
</feature>
<dbReference type="InterPro" id="IPR002933">
    <property type="entry name" value="Peptidase_M20"/>
</dbReference>
<dbReference type="Gene3D" id="3.30.70.360">
    <property type="match status" value="1"/>
</dbReference>
<evidence type="ECO:0000256" key="6">
    <source>
        <dbReference type="ARBA" id="ARBA00022391"/>
    </source>
</evidence>
<comment type="cofactor">
    <cofactor evidence="1">
        <name>Zn(2+)</name>
        <dbReference type="ChEBI" id="CHEBI:29105"/>
    </cofactor>
</comment>
<dbReference type="AlphaFoldDB" id="A0A382CH34"/>
<dbReference type="InterPro" id="IPR011650">
    <property type="entry name" value="Peptidase_M20_dimer"/>
</dbReference>
<evidence type="ECO:0000259" key="15">
    <source>
        <dbReference type="Pfam" id="PF07687"/>
    </source>
</evidence>
<evidence type="ECO:0000256" key="1">
    <source>
        <dbReference type="ARBA" id="ARBA00001947"/>
    </source>
</evidence>
<keyword evidence="10" id="KW-0862">Zinc</keyword>
<comment type="catalytic activity">
    <reaction evidence="14">
        <text>N-succinyl-(2S,6S)-2,6-diaminopimelate + H2O = (2S,6S)-2,6-diaminopimelate + succinate</text>
        <dbReference type="Rhea" id="RHEA:22608"/>
        <dbReference type="ChEBI" id="CHEBI:15377"/>
        <dbReference type="ChEBI" id="CHEBI:30031"/>
        <dbReference type="ChEBI" id="CHEBI:57609"/>
        <dbReference type="ChEBI" id="CHEBI:58087"/>
        <dbReference type="EC" id="3.5.1.18"/>
    </reaction>
</comment>
<dbReference type="CDD" id="cd03891">
    <property type="entry name" value="M20_DapE_proteobac"/>
    <property type="match status" value="1"/>
</dbReference>
<dbReference type="GO" id="GO:0006526">
    <property type="term" value="P:L-arginine biosynthetic process"/>
    <property type="evidence" value="ECO:0007669"/>
    <property type="project" value="TreeGrafter"/>
</dbReference>
<dbReference type="InterPro" id="IPR050072">
    <property type="entry name" value="Peptidase_M20A"/>
</dbReference>
<dbReference type="PANTHER" id="PTHR43808:SF31">
    <property type="entry name" value="N-ACETYL-L-CITRULLINE DEACETYLASE"/>
    <property type="match status" value="1"/>
</dbReference>
<dbReference type="GO" id="GO:0019877">
    <property type="term" value="P:diaminopimelate biosynthetic process"/>
    <property type="evidence" value="ECO:0007669"/>
    <property type="project" value="UniProtKB-KW"/>
</dbReference>
<dbReference type="GO" id="GO:0009014">
    <property type="term" value="F:succinyl-diaminopimelate desuccinylase activity"/>
    <property type="evidence" value="ECO:0007669"/>
    <property type="project" value="UniProtKB-EC"/>
</dbReference>
<evidence type="ECO:0000256" key="9">
    <source>
        <dbReference type="ARBA" id="ARBA00022801"/>
    </source>
</evidence>
<sequence>VKTESSIEDSTLAFARDLIQRDSVTPQDKGCQELISDTLKRSGFTCESFDYGEVRNLWARRGNRDPLIVFAGHTDVVPTGSLERWQHPPFSATVCDGLLHGRGAADMKGSIAAMVTACQRFTTREPSHAGSIAFLITSDEEGPAVDGTRHVVEQLQKRAESLHWCIVGEPTSREFLGDTIKNGRRGSLDGTLNLRGMQGHVAYPHLAENPIHRAAPLITALVSCEWDTGNEDFPPTSFQISNIRSGTGARNVIPDVIEIVFNFRFSPESTVIELQNKVETICQQYAAEFTIDWLPPSPVYHTPAAELVETTRAVIRAETGLEPVLATDGGTSDGRFIAQTGAQVIELGPVNRTIHSTDEHVRVSDLALLSKIYEGILLHLLK</sequence>
<evidence type="ECO:0000256" key="12">
    <source>
        <dbReference type="ARBA" id="ARBA00023154"/>
    </source>
</evidence>
<evidence type="ECO:0000256" key="11">
    <source>
        <dbReference type="ARBA" id="ARBA00022915"/>
    </source>
</evidence>
<dbReference type="Gene3D" id="3.40.630.10">
    <property type="entry name" value="Zn peptidases"/>
    <property type="match status" value="2"/>
</dbReference>
<dbReference type="GO" id="GO:0009089">
    <property type="term" value="P:lysine biosynthetic process via diaminopimelate"/>
    <property type="evidence" value="ECO:0007669"/>
    <property type="project" value="UniProtKB-UniPathway"/>
</dbReference>
<evidence type="ECO:0000256" key="7">
    <source>
        <dbReference type="ARBA" id="ARBA00022605"/>
    </source>
</evidence>
<evidence type="ECO:0000256" key="2">
    <source>
        <dbReference type="ARBA" id="ARBA00005130"/>
    </source>
</evidence>
<dbReference type="InterPro" id="IPR005941">
    <property type="entry name" value="DapE_proteobac"/>
</dbReference>
<comment type="subunit">
    <text evidence="4">Homodimer.</text>
</comment>
<dbReference type="EC" id="3.5.1.18" evidence="5"/>
<evidence type="ECO:0000256" key="13">
    <source>
        <dbReference type="ARBA" id="ARBA00031891"/>
    </source>
</evidence>
<protein>
    <recommendedName>
        <fullName evidence="6">Succinyl-diaminopimelate desuccinylase</fullName>
        <ecNumber evidence="5">3.5.1.18</ecNumber>
    </recommendedName>
    <alternativeName>
        <fullName evidence="13">N-succinyl-LL-2,6-diaminoheptanedioate amidohydrolase</fullName>
    </alternativeName>
</protein>
<gene>
    <name evidence="16" type="ORF">METZ01_LOCUS177491</name>
</gene>
<evidence type="ECO:0000256" key="4">
    <source>
        <dbReference type="ARBA" id="ARBA00011738"/>
    </source>
</evidence>
<keyword evidence="11" id="KW-0220">Diaminopimelate biosynthesis</keyword>
<dbReference type="PANTHER" id="PTHR43808">
    <property type="entry name" value="ACETYLORNITHINE DEACETYLASE"/>
    <property type="match status" value="1"/>
</dbReference>
<accession>A0A382CH34</accession>
<dbReference type="Pfam" id="PF01546">
    <property type="entry name" value="Peptidase_M20"/>
    <property type="match status" value="1"/>
</dbReference>
<dbReference type="GO" id="GO:0046872">
    <property type="term" value="F:metal ion binding"/>
    <property type="evidence" value="ECO:0007669"/>
    <property type="project" value="UniProtKB-KW"/>
</dbReference>
<evidence type="ECO:0000256" key="3">
    <source>
        <dbReference type="ARBA" id="ARBA00006746"/>
    </source>
</evidence>
<proteinExistence type="inferred from homology"/>
<dbReference type="FunFam" id="3.40.630.10:FF:000005">
    <property type="entry name" value="Succinyl-diaminopimelate desuccinylase"/>
    <property type="match status" value="1"/>
</dbReference>
<keyword evidence="12" id="KW-0457">Lysine biosynthesis</keyword>
<name>A0A382CH34_9ZZZZ</name>
<organism evidence="16">
    <name type="scientific">marine metagenome</name>
    <dbReference type="NCBI Taxonomy" id="408172"/>
    <lineage>
        <taxon>unclassified sequences</taxon>
        <taxon>metagenomes</taxon>
        <taxon>ecological metagenomes</taxon>
    </lineage>
</organism>
<dbReference type="InterPro" id="IPR001261">
    <property type="entry name" value="ArgE/DapE_CS"/>
</dbReference>
<keyword evidence="9" id="KW-0378">Hydrolase</keyword>
<comment type="similarity">
    <text evidence="3">Belongs to the peptidase M20A family. DapE subfamily.</text>
</comment>
<comment type="pathway">
    <text evidence="2">Amino-acid biosynthesis; L-lysine biosynthesis via DAP pathway; LL-2,6-diaminopimelate from (S)-tetrahydrodipicolinate (succinylase route): step 3/3.</text>
</comment>
<dbReference type="HAMAP" id="MF_01690">
    <property type="entry name" value="DapE"/>
    <property type="match status" value="1"/>
</dbReference>
<evidence type="ECO:0000313" key="16">
    <source>
        <dbReference type="EMBL" id="SVB24637.1"/>
    </source>
</evidence>
<dbReference type="SUPFAM" id="SSF55031">
    <property type="entry name" value="Bacterial exopeptidase dimerisation domain"/>
    <property type="match status" value="1"/>
</dbReference>
<reference evidence="16" key="1">
    <citation type="submission" date="2018-05" db="EMBL/GenBank/DDBJ databases">
        <authorList>
            <person name="Lanie J.A."/>
            <person name="Ng W.-L."/>
            <person name="Kazmierczak K.M."/>
            <person name="Andrzejewski T.M."/>
            <person name="Davidsen T.M."/>
            <person name="Wayne K.J."/>
            <person name="Tettelin H."/>
            <person name="Glass J.I."/>
            <person name="Rusch D."/>
            <person name="Podicherti R."/>
            <person name="Tsui H.-C.T."/>
            <person name="Winkler M.E."/>
        </authorList>
    </citation>
    <scope>NUCLEOTIDE SEQUENCE</scope>
</reference>
<keyword evidence="7" id="KW-0028">Amino-acid biosynthesis</keyword>
<feature type="domain" description="Peptidase M20 dimerisation" evidence="15">
    <location>
        <begin position="182"/>
        <end position="288"/>
    </location>
</feature>
<dbReference type="SUPFAM" id="SSF53187">
    <property type="entry name" value="Zn-dependent exopeptidases"/>
    <property type="match status" value="1"/>
</dbReference>